<accession>A0A811Q3I4</accession>
<keyword evidence="4" id="KW-1133">Transmembrane helix</keyword>
<dbReference type="InterPro" id="IPR050528">
    <property type="entry name" value="L-type_Lectin-RKs"/>
</dbReference>
<dbReference type="Proteomes" id="UP000604825">
    <property type="component" value="Unassembled WGS sequence"/>
</dbReference>
<dbReference type="AlphaFoldDB" id="A0A811Q3I4"/>
<organism evidence="5 6">
    <name type="scientific">Miscanthus lutarioriparius</name>
    <dbReference type="NCBI Taxonomy" id="422564"/>
    <lineage>
        <taxon>Eukaryota</taxon>
        <taxon>Viridiplantae</taxon>
        <taxon>Streptophyta</taxon>
        <taxon>Embryophyta</taxon>
        <taxon>Tracheophyta</taxon>
        <taxon>Spermatophyta</taxon>
        <taxon>Magnoliopsida</taxon>
        <taxon>Liliopsida</taxon>
        <taxon>Poales</taxon>
        <taxon>Poaceae</taxon>
        <taxon>PACMAD clade</taxon>
        <taxon>Panicoideae</taxon>
        <taxon>Andropogonodae</taxon>
        <taxon>Andropogoneae</taxon>
        <taxon>Saccharinae</taxon>
        <taxon>Miscanthus</taxon>
    </lineage>
</organism>
<feature type="transmembrane region" description="Helical" evidence="4">
    <location>
        <begin position="49"/>
        <end position="71"/>
    </location>
</feature>
<evidence type="ECO:0000256" key="1">
    <source>
        <dbReference type="ARBA" id="ARBA00022741"/>
    </source>
</evidence>
<protein>
    <submittedName>
        <fullName evidence="5">Uncharacterized protein</fullName>
    </submittedName>
</protein>
<evidence type="ECO:0000256" key="4">
    <source>
        <dbReference type="SAM" id="Phobius"/>
    </source>
</evidence>
<comment type="caution">
    <text evidence="5">The sequence shown here is derived from an EMBL/GenBank/DDBJ whole genome shotgun (WGS) entry which is preliminary data.</text>
</comment>
<keyword evidence="1" id="KW-0547">Nucleotide-binding</keyword>
<reference evidence="5" key="1">
    <citation type="submission" date="2020-10" db="EMBL/GenBank/DDBJ databases">
        <authorList>
            <person name="Han B."/>
            <person name="Lu T."/>
            <person name="Zhao Q."/>
            <person name="Huang X."/>
            <person name="Zhao Y."/>
        </authorList>
    </citation>
    <scope>NUCLEOTIDE SEQUENCE</scope>
</reference>
<keyword evidence="6" id="KW-1185">Reference proteome</keyword>
<dbReference type="EMBL" id="CAJGYO010000008">
    <property type="protein sequence ID" value="CAD6251739.1"/>
    <property type="molecule type" value="Genomic_DNA"/>
</dbReference>
<keyword evidence="2" id="KW-0067">ATP-binding</keyword>
<dbReference type="GO" id="GO:0005524">
    <property type="term" value="F:ATP binding"/>
    <property type="evidence" value="ECO:0007669"/>
    <property type="project" value="UniProtKB-KW"/>
</dbReference>
<feature type="region of interest" description="Disordered" evidence="3">
    <location>
        <begin position="142"/>
        <end position="193"/>
    </location>
</feature>
<proteinExistence type="predicted"/>
<evidence type="ECO:0000313" key="6">
    <source>
        <dbReference type="Proteomes" id="UP000604825"/>
    </source>
</evidence>
<evidence type="ECO:0000313" key="5">
    <source>
        <dbReference type="EMBL" id="CAD6251739.1"/>
    </source>
</evidence>
<evidence type="ECO:0000256" key="2">
    <source>
        <dbReference type="ARBA" id="ARBA00022840"/>
    </source>
</evidence>
<dbReference type="InterPro" id="IPR011009">
    <property type="entry name" value="Kinase-like_dom_sf"/>
</dbReference>
<keyword evidence="4" id="KW-0812">Transmembrane</keyword>
<dbReference type="Gene3D" id="1.10.510.10">
    <property type="entry name" value="Transferase(Phosphotransferase) domain 1"/>
    <property type="match status" value="1"/>
</dbReference>
<dbReference type="PANTHER" id="PTHR27007">
    <property type="match status" value="1"/>
</dbReference>
<keyword evidence="4" id="KW-0472">Membrane</keyword>
<dbReference type="Gene3D" id="3.30.200.20">
    <property type="entry name" value="Phosphorylase Kinase, domain 1"/>
    <property type="match status" value="1"/>
</dbReference>
<sequence length="350" mass="37399">MPLYTRRGRQLRLQPRSSRRLACSTPSAWNMTLEKLPCDDDGDGKRRMLGLAIGVPVGVVAVVGAAVLAYVCVVERRKVHGDDGNSSSAITGTMIRSLAGGPREFEYHEIRKATNNIDEKMKLGQGGYGVVYRGVVVGDHTSPAAPGAPSRWPSRSSPAPARRARTTSSPSSASSTASDTSTSSASSVSYLAPHSRCPPAAVVLEVVCGRRPHCDIEGFHFLVDWVWRLHRDGRALEAVDARLDGAFDADQAERLILLGLLCSHPTPAERPKTPAILQILLGSMPPPEVPPFNPSFVWPATDGGLDTMSTTAGTTTSQLSLTSASTWSGNFLKGSLKHAFEQEGTTDSLE</sequence>
<dbReference type="SUPFAM" id="SSF56112">
    <property type="entry name" value="Protein kinase-like (PK-like)"/>
    <property type="match status" value="1"/>
</dbReference>
<dbReference type="OrthoDB" id="688481at2759"/>
<name>A0A811Q3I4_9POAL</name>
<evidence type="ECO:0000256" key="3">
    <source>
        <dbReference type="SAM" id="MobiDB-lite"/>
    </source>
</evidence>
<gene>
    <name evidence="5" type="ORF">NCGR_LOCUS35476</name>
</gene>